<dbReference type="EC" id="2.3.1.9" evidence="11"/>
<keyword evidence="8" id="KW-0732">Signal</keyword>
<dbReference type="InterPro" id="IPR020616">
    <property type="entry name" value="Thiolase_N"/>
</dbReference>
<dbReference type="GO" id="GO:0044281">
    <property type="term" value="P:small molecule metabolic process"/>
    <property type="evidence" value="ECO:0007669"/>
    <property type="project" value="UniProtKB-ARBA"/>
</dbReference>
<dbReference type="Gene3D" id="3.40.47.10">
    <property type="match status" value="2"/>
</dbReference>
<organism evidence="11 12">
    <name type="scientific">Profundibacterium mesophilum KAUST100406-0324</name>
    <dbReference type="NCBI Taxonomy" id="1037889"/>
    <lineage>
        <taxon>Bacteria</taxon>
        <taxon>Pseudomonadati</taxon>
        <taxon>Pseudomonadota</taxon>
        <taxon>Alphaproteobacteria</taxon>
        <taxon>Rhodobacterales</taxon>
        <taxon>Roseobacteraceae</taxon>
        <taxon>Profundibacterium</taxon>
    </lineage>
</organism>
<evidence type="ECO:0000313" key="11">
    <source>
        <dbReference type="EMBL" id="KAF0676462.1"/>
    </source>
</evidence>
<keyword evidence="12" id="KW-1185">Reference proteome</keyword>
<dbReference type="PIRSF" id="PIRSF000429">
    <property type="entry name" value="Ac-CoA_Ac_transf"/>
    <property type="match status" value="1"/>
</dbReference>
<proteinExistence type="inferred from homology"/>
<dbReference type="InterPro" id="IPR016039">
    <property type="entry name" value="Thiolase-like"/>
</dbReference>
<gene>
    <name evidence="11" type="primary">phbA</name>
    <name evidence="11" type="ORF">PMES_01194</name>
</gene>
<feature type="chain" id="PRO_5037632503" evidence="8">
    <location>
        <begin position="23"/>
        <end position="391"/>
    </location>
</feature>
<evidence type="ECO:0000256" key="8">
    <source>
        <dbReference type="SAM" id="SignalP"/>
    </source>
</evidence>
<comment type="caution">
    <text evidence="11">The sequence shown here is derived from an EMBL/GenBank/DDBJ whole genome shotgun (WGS) entry which is preliminary data.</text>
</comment>
<dbReference type="OrthoDB" id="9764638at2"/>
<dbReference type="PANTHER" id="PTHR18919">
    <property type="entry name" value="ACETYL-COA C-ACYLTRANSFERASE"/>
    <property type="match status" value="1"/>
</dbReference>
<evidence type="ECO:0000259" key="9">
    <source>
        <dbReference type="Pfam" id="PF00108"/>
    </source>
</evidence>
<dbReference type="InterPro" id="IPR002155">
    <property type="entry name" value="Thiolase"/>
</dbReference>
<evidence type="ECO:0000256" key="1">
    <source>
        <dbReference type="ARBA" id="ARBA00010982"/>
    </source>
</evidence>
<evidence type="ECO:0000256" key="4">
    <source>
        <dbReference type="ARBA" id="ARBA00023315"/>
    </source>
</evidence>
<sequence length="391" mass="40747">MTNVVIASAARTAVGSFGGAFAATPAHDLGKAVLEELVARAGIDKADVSETILGQVLTGGQGQNPARQAHVNAGLPVESAAWGINQVCGSGLRAVALGAQHILLGDADVVAAGGQENMSMSPHVANLRQGHKMGDMKFIDSMIKDGLWDAFNGYHMGQTAENVAEKWQISREAQDRFAVASQNKAEAAQKAGRFDDEIVPFTVKTRKGDVTVDKDEYIRHGATMEAMQKLRPAFTKDGSVTAANASGINDGAAGVLLMSAQNAEKRGIEPLARIVSYATAGLDPSIMGVGPIHASRKALEKAGWKPEDLDLVEANEAFAAQACAVNKDMGWNPEIVNVNGGAIAIGHPIGASGARVLNTLLFEMQRRGAKKGLATLCIGGGMGVAMCVERG</sequence>
<dbReference type="Pfam" id="PF02803">
    <property type="entry name" value="Thiolase_C"/>
    <property type="match status" value="1"/>
</dbReference>
<evidence type="ECO:0000256" key="2">
    <source>
        <dbReference type="ARBA" id="ARBA00022679"/>
    </source>
</evidence>
<evidence type="ECO:0000256" key="3">
    <source>
        <dbReference type="ARBA" id="ARBA00022752"/>
    </source>
</evidence>
<keyword evidence="4 7" id="KW-0012">Acyltransferase</keyword>
<dbReference type="InterPro" id="IPR020617">
    <property type="entry name" value="Thiolase_C"/>
</dbReference>
<dbReference type="PANTHER" id="PTHR18919:SF107">
    <property type="entry name" value="ACETYL-COA ACETYLTRANSFERASE, CYTOSOLIC"/>
    <property type="match status" value="1"/>
</dbReference>
<keyword evidence="2 7" id="KW-0808">Transferase</keyword>
<protein>
    <submittedName>
        <fullName evidence="11">Acetyl-CoA acetyltransferase poly-beta-hydroxybutyrate biosynthesis</fullName>
        <ecNumber evidence="11">2.3.1.9</ecNumber>
    </submittedName>
</protein>
<dbReference type="Proteomes" id="UP000698242">
    <property type="component" value="Unassembled WGS sequence"/>
</dbReference>
<evidence type="ECO:0000256" key="5">
    <source>
        <dbReference type="ARBA" id="ARBA00037924"/>
    </source>
</evidence>
<dbReference type="InterPro" id="IPR020610">
    <property type="entry name" value="Thiolase_AS"/>
</dbReference>
<dbReference type="NCBIfam" id="TIGR01930">
    <property type="entry name" value="AcCoA-C-Actrans"/>
    <property type="match status" value="1"/>
</dbReference>
<reference evidence="11" key="1">
    <citation type="submission" date="2013-03" db="EMBL/GenBank/DDBJ databases">
        <title>Genome Sequence of the Profundibacterium mesophilum strain KAUST100406-0324T from Red Sea, a novel genus in the family Rhodobacteraceae.</title>
        <authorList>
            <person name="Essack M."/>
            <person name="Alam I."/>
            <person name="Lafi F."/>
            <person name="Alawi W."/>
            <person name="Kamanu F."/>
            <person name="Al-Suwailem A."/>
            <person name="Lee O.O."/>
            <person name="Xu Y."/>
            <person name="Bajic V."/>
            <person name="Qian P.-Y."/>
            <person name="Archer J."/>
        </authorList>
    </citation>
    <scope>NUCLEOTIDE SEQUENCE</scope>
    <source>
        <strain evidence="11">KAUST100406-0324</strain>
    </source>
</reference>
<feature type="active site" description="Proton acceptor" evidence="6">
    <location>
        <position position="347"/>
    </location>
</feature>
<feature type="domain" description="Thiolase C-terminal" evidence="10">
    <location>
        <begin position="269"/>
        <end position="390"/>
    </location>
</feature>
<dbReference type="RefSeq" id="WP_159964593.1">
    <property type="nucleotide sequence ID" value="NZ_APKE01000014.1"/>
</dbReference>
<dbReference type="InterPro" id="IPR020615">
    <property type="entry name" value="Thiolase_acyl_enz_int_AS"/>
</dbReference>
<accession>A0A921NQJ7</accession>
<evidence type="ECO:0000256" key="6">
    <source>
        <dbReference type="PIRSR" id="PIRSR000429-1"/>
    </source>
</evidence>
<dbReference type="InterPro" id="IPR020613">
    <property type="entry name" value="Thiolase_CS"/>
</dbReference>
<evidence type="ECO:0000313" key="12">
    <source>
        <dbReference type="Proteomes" id="UP000698242"/>
    </source>
</evidence>
<dbReference type="PROSITE" id="PS00099">
    <property type="entry name" value="THIOLASE_3"/>
    <property type="match status" value="1"/>
</dbReference>
<dbReference type="GO" id="GO:0042619">
    <property type="term" value="P:poly-hydroxybutyrate biosynthetic process"/>
    <property type="evidence" value="ECO:0007669"/>
    <property type="project" value="UniProtKB-KW"/>
</dbReference>
<dbReference type="CDD" id="cd00751">
    <property type="entry name" value="thiolase"/>
    <property type="match status" value="1"/>
</dbReference>
<name>A0A921NQJ7_9RHOB</name>
<feature type="domain" description="Thiolase N-terminal" evidence="9">
    <location>
        <begin position="4"/>
        <end position="260"/>
    </location>
</feature>
<dbReference type="AlphaFoldDB" id="A0A921NQJ7"/>
<feature type="active site" description="Acyl-thioester intermediate" evidence="6">
    <location>
        <position position="88"/>
    </location>
</feature>
<dbReference type="GO" id="GO:0003985">
    <property type="term" value="F:acetyl-CoA C-acetyltransferase activity"/>
    <property type="evidence" value="ECO:0007669"/>
    <property type="project" value="UniProtKB-EC"/>
</dbReference>
<evidence type="ECO:0000256" key="7">
    <source>
        <dbReference type="RuleBase" id="RU003557"/>
    </source>
</evidence>
<evidence type="ECO:0000259" key="10">
    <source>
        <dbReference type="Pfam" id="PF02803"/>
    </source>
</evidence>
<dbReference type="Pfam" id="PF00108">
    <property type="entry name" value="Thiolase_N"/>
    <property type="match status" value="1"/>
</dbReference>
<dbReference type="PROSITE" id="PS00737">
    <property type="entry name" value="THIOLASE_2"/>
    <property type="match status" value="1"/>
</dbReference>
<keyword evidence="3" id="KW-0583">PHB biosynthesis</keyword>
<comment type="pathway">
    <text evidence="5">Metabolic intermediate biosynthesis; (R)-mevalonate biosynthesis; (R)-mevalonate from acetyl-CoA: step 1/3.</text>
</comment>
<feature type="active site" description="Proton acceptor" evidence="6">
    <location>
        <position position="377"/>
    </location>
</feature>
<dbReference type="PROSITE" id="PS00098">
    <property type="entry name" value="THIOLASE_1"/>
    <property type="match status" value="1"/>
</dbReference>
<feature type="signal peptide" evidence="8">
    <location>
        <begin position="1"/>
        <end position="22"/>
    </location>
</feature>
<comment type="similarity">
    <text evidence="1 7">Belongs to the thiolase-like superfamily. Thiolase family.</text>
</comment>
<dbReference type="FunFam" id="3.40.47.10:FF:000010">
    <property type="entry name" value="Acetyl-CoA acetyltransferase (Thiolase)"/>
    <property type="match status" value="1"/>
</dbReference>
<dbReference type="SUPFAM" id="SSF53901">
    <property type="entry name" value="Thiolase-like"/>
    <property type="match status" value="2"/>
</dbReference>
<dbReference type="EMBL" id="APKE01000014">
    <property type="protein sequence ID" value="KAF0676462.1"/>
    <property type="molecule type" value="Genomic_DNA"/>
</dbReference>